<dbReference type="eggNOG" id="COG2190">
    <property type="taxonomic scope" value="Bacteria"/>
</dbReference>
<dbReference type="HOGENOM" id="CLU_012312_5_4_9"/>
<proteinExistence type="predicted"/>
<evidence type="ECO:0000259" key="7">
    <source>
        <dbReference type="PROSITE" id="PS51093"/>
    </source>
</evidence>
<dbReference type="GO" id="GO:0016301">
    <property type="term" value="F:kinase activity"/>
    <property type="evidence" value="ECO:0007669"/>
    <property type="project" value="UniProtKB-KW"/>
</dbReference>
<dbReference type="STRING" id="457570.Nther_2773"/>
<dbReference type="PANTHER" id="PTHR45008:SF1">
    <property type="entry name" value="PTS SYSTEM GLUCOSE-SPECIFIC EIIA COMPONENT"/>
    <property type="match status" value="1"/>
</dbReference>
<evidence type="ECO:0000313" key="9">
    <source>
        <dbReference type="Proteomes" id="UP000001683"/>
    </source>
</evidence>
<dbReference type="GO" id="GO:0005737">
    <property type="term" value="C:cytoplasm"/>
    <property type="evidence" value="ECO:0007669"/>
    <property type="project" value="UniProtKB-SubCell"/>
</dbReference>
<evidence type="ECO:0000256" key="6">
    <source>
        <dbReference type="ARBA" id="ARBA00022777"/>
    </source>
</evidence>
<evidence type="ECO:0000256" key="3">
    <source>
        <dbReference type="ARBA" id="ARBA00022597"/>
    </source>
</evidence>
<organism evidence="8 9">
    <name type="scientific">Natranaerobius thermophilus (strain ATCC BAA-1301 / DSM 18059 / JW/NM-WN-LF)</name>
    <dbReference type="NCBI Taxonomy" id="457570"/>
    <lineage>
        <taxon>Bacteria</taxon>
        <taxon>Bacillati</taxon>
        <taxon>Bacillota</taxon>
        <taxon>Clostridia</taxon>
        <taxon>Natranaerobiales</taxon>
        <taxon>Natranaerobiaceae</taxon>
        <taxon>Natranaerobius</taxon>
    </lineage>
</organism>
<dbReference type="PANTHER" id="PTHR45008">
    <property type="entry name" value="PTS SYSTEM GLUCOSE-SPECIFIC EIIA COMPONENT"/>
    <property type="match status" value="1"/>
</dbReference>
<dbReference type="AlphaFoldDB" id="B2A2V5"/>
<dbReference type="EMBL" id="CP001034">
    <property type="protein sequence ID" value="ACB86323.1"/>
    <property type="molecule type" value="Genomic_DNA"/>
</dbReference>
<keyword evidence="6" id="KW-0418">Kinase</keyword>
<evidence type="ECO:0000256" key="1">
    <source>
        <dbReference type="ARBA" id="ARBA00004496"/>
    </source>
</evidence>
<keyword evidence="9" id="KW-1185">Reference proteome</keyword>
<dbReference type="InParanoid" id="B2A2V5"/>
<dbReference type="OrthoDB" id="92465at2"/>
<feature type="domain" description="PTS EIIA type-1" evidence="7">
    <location>
        <begin position="26"/>
        <end position="133"/>
    </location>
</feature>
<dbReference type="InterPro" id="IPR011055">
    <property type="entry name" value="Dup_hybrid_motif"/>
</dbReference>
<evidence type="ECO:0000256" key="2">
    <source>
        <dbReference type="ARBA" id="ARBA00022448"/>
    </source>
</evidence>
<keyword evidence="4" id="KW-0808">Transferase</keyword>
<sequence length="161" mass="17221">MVASSKWTEIKAPFSGKVVDLNEVEDPKFAQGEAGKGAAITPSEETDGILVSPVKGKITKTFDTNHGIGLATEDGLEILINIGSETVQLEGYGFEGLVEEGEQVDESQPLIKFDHQIIKQAGKSLVTPVVITDSNRIEEVEYNSGNETEAGDVLFKAKITG</sequence>
<dbReference type="SUPFAM" id="SSF51261">
    <property type="entry name" value="Duplicated hybrid motif"/>
    <property type="match status" value="1"/>
</dbReference>
<keyword evidence="2" id="KW-0813">Transport</keyword>
<gene>
    <name evidence="8" type="ordered locus">Nther_2773</name>
</gene>
<evidence type="ECO:0000256" key="5">
    <source>
        <dbReference type="ARBA" id="ARBA00022683"/>
    </source>
</evidence>
<evidence type="ECO:0000313" key="8">
    <source>
        <dbReference type="EMBL" id="ACB86323.1"/>
    </source>
</evidence>
<dbReference type="GO" id="GO:0009401">
    <property type="term" value="P:phosphoenolpyruvate-dependent sugar phosphotransferase system"/>
    <property type="evidence" value="ECO:0007669"/>
    <property type="project" value="UniProtKB-KW"/>
</dbReference>
<dbReference type="FunFam" id="2.70.70.10:FF:000001">
    <property type="entry name" value="PTS system glucose-specific IIA component"/>
    <property type="match status" value="1"/>
</dbReference>
<dbReference type="NCBIfam" id="TIGR00830">
    <property type="entry name" value="PTBA"/>
    <property type="match status" value="1"/>
</dbReference>
<evidence type="ECO:0000256" key="4">
    <source>
        <dbReference type="ARBA" id="ARBA00022679"/>
    </source>
</evidence>
<dbReference type="Proteomes" id="UP000001683">
    <property type="component" value="Chromosome"/>
</dbReference>
<dbReference type="InterPro" id="IPR050890">
    <property type="entry name" value="PTS_EIIA_component"/>
</dbReference>
<keyword evidence="3" id="KW-0762">Sugar transport</keyword>
<dbReference type="Gene3D" id="2.70.70.10">
    <property type="entry name" value="Glucose Permease (Domain IIA)"/>
    <property type="match status" value="1"/>
</dbReference>
<dbReference type="InterPro" id="IPR001127">
    <property type="entry name" value="PTS_EIIA_1_perm"/>
</dbReference>
<comment type="subcellular location">
    <subcellularLocation>
        <location evidence="1">Cytoplasm</location>
    </subcellularLocation>
</comment>
<accession>B2A2V5</accession>
<name>B2A2V5_NATTJ</name>
<reference evidence="8 9" key="2">
    <citation type="journal article" date="2011" name="J. Bacteriol.">
        <title>Complete genome sequence of the anaerobic, halophilic alkalithermophile Natranaerobius thermophilus JW/NM-WN-LF.</title>
        <authorList>
            <person name="Zhao B."/>
            <person name="Mesbah N.M."/>
            <person name="Dalin E."/>
            <person name="Goodwin L."/>
            <person name="Nolan M."/>
            <person name="Pitluck S."/>
            <person name="Chertkov O."/>
            <person name="Brettin T.S."/>
            <person name="Han J."/>
            <person name="Larimer F.W."/>
            <person name="Land M.L."/>
            <person name="Hauser L."/>
            <person name="Kyrpides N."/>
            <person name="Wiegel J."/>
        </authorList>
    </citation>
    <scope>NUCLEOTIDE SEQUENCE [LARGE SCALE GENOMIC DNA]</scope>
    <source>
        <strain evidence="9">ATCC BAA-1301 / DSM 18059 / JW/NM-WN-LF</strain>
    </source>
</reference>
<keyword evidence="5" id="KW-0598">Phosphotransferase system</keyword>
<dbReference type="Pfam" id="PF00358">
    <property type="entry name" value="PTS_EIIA_1"/>
    <property type="match status" value="1"/>
</dbReference>
<dbReference type="KEGG" id="nth:Nther_2773"/>
<protein>
    <submittedName>
        <fullName evidence="8">PTS system, glucose subfamily, IIA subunit</fullName>
    </submittedName>
</protein>
<reference evidence="8 9" key="1">
    <citation type="submission" date="2008-04" db="EMBL/GenBank/DDBJ databases">
        <title>Complete sequence of chromosome of Natranaerobius thermophilus JW/NM-WN-LF.</title>
        <authorList>
            <consortium name="US DOE Joint Genome Institute"/>
            <person name="Copeland A."/>
            <person name="Lucas S."/>
            <person name="Lapidus A."/>
            <person name="Glavina del Rio T."/>
            <person name="Dalin E."/>
            <person name="Tice H."/>
            <person name="Bruce D."/>
            <person name="Goodwin L."/>
            <person name="Pitluck S."/>
            <person name="Chertkov O."/>
            <person name="Brettin T."/>
            <person name="Detter J.C."/>
            <person name="Han C."/>
            <person name="Kuske C.R."/>
            <person name="Schmutz J."/>
            <person name="Larimer F."/>
            <person name="Land M."/>
            <person name="Hauser L."/>
            <person name="Kyrpides N."/>
            <person name="Lykidis A."/>
            <person name="Mesbah N.M."/>
            <person name="Wiegel J."/>
        </authorList>
    </citation>
    <scope>NUCLEOTIDE SEQUENCE [LARGE SCALE GENOMIC DNA]</scope>
    <source>
        <strain evidence="9">ATCC BAA-1301 / DSM 18059 / JW/NM-WN-LF</strain>
    </source>
</reference>
<dbReference type="FunCoup" id="B2A2V5">
    <property type="interactions" value="45"/>
</dbReference>
<dbReference type="PROSITE" id="PS51093">
    <property type="entry name" value="PTS_EIIA_TYPE_1"/>
    <property type="match status" value="1"/>
</dbReference>
<dbReference type="RefSeq" id="WP_012449157.1">
    <property type="nucleotide sequence ID" value="NC_010718.1"/>
</dbReference>